<dbReference type="SMART" id="SM00389">
    <property type="entry name" value="HOX"/>
    <property type="match status" value="1"/>
</dbReference>
<keyword evidence="9" id="KW-1185">Reference proteome</keyword>
<dbReference type="InterPro" id="IPR009057">
    <property type="entry name" value="Homeodomain-like_sf"/>
</dbReference>
<dbReference type="GO" id="GO:0000978">
    <property type="term" value="F:RNA polymerase II cis-regulatory region sequence-specific DNA binding"/>
    <property type="evidence" value="ECO:0007669"/>
    <property type="project" value="TreeGrafter"/>
</dbReference>
<dbReference type="STRING" id="7222.B4JGM7"/>
<dbReference type="PhylomeDB" id="B4JGM7"/>
<dbReference type="HOGENOM" id="CLU_1062711_0_0_1"/>
<dbReference type="KEGG" id="dgr:6563161"/>
<evidence type="ECO:0000256" key="5">
    <source>
        <dbReference type="PROSITE-ProRule" id="PRU00108"/>
    </source>
</evidence>
<dbReference type="PROSITE" id="PS50071">
    <property type="entry name" value="HOMEOBOX_2"/>
    <property type="match status" value="1"/>
</dbReference>
<evidence type="ECO:0000256" key="6">
    <source>
        <dbReference type="RuleBase" id="RU000682"/>
    </source>
</evidence>
<dbReference type="GO" id="GO:0005634">
    <property type="term" value="C:nucleus"/>
    <property type="evidence" value="ECO:0007669"/>
    <property type="project" value="UniProtKB-SubCell"/>
</dbReference>
<evidence type="ECO:0000313" key="9">
    <source>
        <dbReference type="Proteomes" id="UP000001070"/>
    </source>
</evidence>
<dbReference type="CDD" id="cd00086">
    <property type="entry name" value="homeodomain"/>
    <property type="match status" value="1"/>
</dbReference>
<evidence type="ECO:0000259" key="7">
    <source>
        <dbReference type="PROSITE" id="PS50071"/>
    </source>
</evidence>
<keyword evidence="3 5" id="KW-0371">Homeobox</keyword>
<dbReference type="PROSITE" id="PS00027">
    <property type="entry name" value="HOMEOBOX_1"/>
    <property type="match status" value="1"/>
</dbReference>
<dbReference type="OMA" id="NDWPSAD"/>
<dbReference type="PRINTS" id="PR00024">
    <property type="entry name" value="HOMEOBOX"/>
</dbReference>
<evidence type="ECO:0000256" key="3">
    <source>
        <dbReference type="ARBA" id="ARBA00023155"/>
    </source>
</evidence>
<dbReference type="Pfam" id="PF00046">
    <property type="entry name" value="Homeodomain"/>
    <property type="match status" value="1"/>
</dbReference>
<organism evidence="9">
    <name type="scientific">Drosophila grimshawi</name>
    <name type="common">Hawaiian fruit fly</name>
    <name type="synonym">Idiomyia grimshawi</name>
    <dbReference type="NCBI Taxonomy" id="7222"/>
    <lineage>
        <taxon>Eukaryota</taxon>
        <taxon>Metazoa</taxon>
        <taxon>Ecdysozoa</taxon>
        <taxon>Arthropoda</taxon>
        <taxon>Hexapoda</taxon>
        <taxon>Insecta</taxon>
        <taxon>Pterygota</taxon>
        <taxon>Neoptera</taxon>
        <taxon>Endopterygota</taxon>
        <taxon>Diptera</taxon>
        <taxon>Brachycera</taxon>
        <taxon>Muscomorpha</taxon>
        <taxon>Ephydroidea</taxon>
        <taxon>Drosophilidae</taxon>
        <taxon>Drosophila</taxon>
        <taxon>Hawaiian Drosophila</taxon>
    </lineage>
</organism>
<dbReference type="GO" id="GO:0045944">
    <property type="term" value="P:positive regulation of transcription by RNA polymerase II"/>
    <property type="evidence" value="ECO:0007669"/>
    <property type="project" value="UniProtKB-ARBA"/>
</dbReference>
<reference evidence="8 9" key="1">
    <citation type="journal article" date="2007" name="Nature">
        <title>Evolution of genes and genomes on the Drosophila phylogeny.</title>
        <authorList>
            <consortium name="Drosophila 12 Genomes Consortium"/>
            <person name="Clark A.G."/>
            <person name="Eisen M.B."/>
            <person name="Smith D.R."/>
            <person name="Bergman C.M."/>
            <person name="Oliver B."/>
            <person name="Markow T.A."/>
            <person name="Kaufman T.C."/>
            <person name="Kellis M."/>
            <person name="Gelbart W."/>
            <person name="Iyer V.N."/>
            <person name="Pollard D.A."/>
            <person name="Sackton T.B."/>
            <person name="Larracuente A.M."/>
            <person name="Singh N.D."/>
            <person name="Abad J.P."/>
            <person name="Abt D.N."/>
            <person name="Adryan B."/>
            <person name="Aguade M."/>
            <person name="Akashi H."/>
            <person name="Anderson W.W."/>
            <person name="Aquadro C.F."/>
            <person name="Ardell D.H."/>
            <person name="Arguello R."/>
            <person name="Artieri C.G."/>
            <person name="Barbash D.A."/>
            <person name="Barker D."/>
            <person name="Barsanti P."/>
            <person name="Batterham P."/>
            <person name="Batzoglou S."/>
            <person name="Begun D."/>
            <person name="Bhutkar A."/>
            <person name="Blanco E."/>
            <person name="Bosak S.A."/>
            <person name="Bradley R.K."/>
            <person name="Brand A.D."/>
            <person name="Brent M.R."/>
            <person name="Brooks A.N."/>
            <person name="Brown R.H."/>
            <person name="Butlin R.K."/>
            <person name="Caggese C."/>
            <person name="Calvi B.R."/>
            <person name="Bernardo de Carvalho A."/>
            <person name="Caspi A."/>
            <person name="Castrezana S."/>
            <person name="Celniker S.E."/>
            <person name="Chang J.L."/>
            <person name="Chapple C."/>
            <person name="Chatterji S."/>
            <person name="Chinwalla A."/>
            <person name="Civetta A."/>
            <person name="Clifton S.W."/>
            <person name="Comeron J.M."/>
            <person name="Costello J.C."/>
            <person name="Coyne J.A."/>
            <person name="Daub J."/>
            <person name="David R.G."/>
            <person name="Delcher A.L."/>
            <person name="Delehaunty K."/>
            <person name="Do C.B."/>
            <person name="Ebling H."/>
            <person name="Edwards K."/>
            <person name="Eickbush T."/>
            <person name="Evans J.D."/>
            <person name="Filipski A."/>
            <person name="Findeiss S."/>
            <person name="Freyhult E."/>
            <person name="Fulton L."/>
            <person name="Fulton R."/>
            <person name="Garcia A.C."/>
            <person name="Gardiner A."/>
            <person name="Garfield D.A."/>
            <person name="Garvin B.E."/>
            <person name="Gibson G."/>
            <person name="Gilbert D."/>
            <person name="Gnerre S."/>
            <person name="Godfrey J."/>
            <person name="Good R."/>
            <person name="Gotea V."/>
            <person name="Gravely B."/>
            <person name="Greenberg A.J."/>
            <person name="Griffiths-Jones S."/>
            <person name="Gross S."/>
            <person name="Guigo R."/>
            <person name="Gustafson E.A."/>
            <person name="Haerty W."/>
            <person name="Hahn M.W."/>
            <person name="Halligan D.L."/>
            <person name="Halpern A.L."/>
            <person name="Halter G.M."/>
            <person name="Han M.V."/>
            <person name="Heger A."/>
            <person name="Hillier L."/>
            <person name="Hinrichs A.S."/>
            <person name="Holmes I."/>
            <person name="Hoskins R.A."/>
            <person name="Hubisz M.J."/>
            <person name="Hultmark D."/>
            <person name="Huntley M.A."/>
            <person name="Jaffe D.B."/>
            <person name="Jagadeeshan S."/>
            <person name="Jeck W.R."/>
            <person name="Johnson J."/>
            <person name="Jones C.D."/>
            <person name="Jordan W.C."/>
            <person name="Karpen G.H."/>
            <person name="Kataoka E."/>
            <person name="Keightley P.D."/>
            <person name="Kheradpour P."/>
            <person name="Kirkness E.F."/>
            <person name="Koerich L.B."/>
            <person name="Kristiansen K."/>
            <person name="Kudrna D."/>
            <person name="Kulathinal R.J."/>
            <person name="Kumar S."/>
            <person name="Kwok R."/>
            <person name="Lander E."/>
            <person name="Langley C.H."/>
            <person name="Lapoint R."/>
            <person name="Lazzaro B.P."/>
            <person name="Lee S.J."/>
            <person name="Levesque L."/>
            <person name="Li R."/>
            <person name="Lin C.F."/>
            <person name="Lin M.F."/>
            <person name="Lindblad-Toh K."/>
            <person name="Llopart A."/>
            <person name="Long M."/>
            <person name="Low L."/>
            <person name="Lozovsky E."/>
            <person name="Lu J."/>
            <person name="Luo M."/>
            <person name="Machado C.A."/>
            <person name="Makalowski W."/>
            <person name="Marzo M."/>
            <person name="Matsuda M."/>
            <person name="Matzkin L."/>
            <person name="McAllister B."/>
            <person name="McBride C.S."/>
            <person name="McKernan B."/>
            <person name="McKernan K."/>
            <person name="Mendez-Lago M."/>
            <person name="Minx P."/>
            <person name="Mollenhauer M.U."/>
            <person name="Montooth K."/>
            <person name="Mount S.M."/>
            <person name="Mu X."/>
            <person name="Myers E."/>
            <person name="Negre B."/>
            <person name="Newfeld S."/>
            <person name="Nielsen R."/>
            <person name="Noor M.A."/>
            <person name="O'Grady P."/>
            <person name="Pachter L."/>
            <person name="Papaceit M."/>
            <person name="Parisi M.J."/>
            <person name="Parisi M."/>
            <person name="Parts L."/>
            <person name="Pedersen J.S."/>
            <person name="Pesole G."/>
            <person name="Phillippy A.M."/>
            <person name="Ponting C.P."/>
            <person name="Pop M."/>
            <person name="Porcelli D."/>
            <person name="Powell J.R."/>
            <person name="Prohaska S."/>
            <person name="Pruitt K."/>
            <person name="Puig M."/>
            <person name="Quesneville H."/>
            <person name="Ram K.R."/>
            <person name="Rand D."/>
            <person name="Rasmussen M.D."/>
            <person name="Reed L.K."/>
            <person name="Reenan R."/>
            <person name="Reily A."/>
            <person name="Remington K.A."/>
            <person name="Rieger T.T."/>
            <person name="Ritchie M.G."/>
            <person name="Robin C."/>
            <person name="Rogers Y.H."/>
            <person name="Rohde C."/>
            <person name="Rozas J."/>
            <person name="Rubenfield M.J."/>
            <person name="Ruiz A."/>
            <person name="Russo S."/>
            <person name="Salzberg S.L."/>
            <person name="Sanchez-Gracia A."/>
            <person name="Saranga D.J."/>
            <person name="Sato H."/>
            <person name="Schaeffer S.W."/>
            <person name="Schatz M.C."/>
            <person name="Schlenke T."/>
            <person name="Schwartz R."/>
            <person name="Segarra C."/>
            <person name="Singh R.S."/>
            <person name="Sirot L."/>
            <person name="Sirota M."/>
            <person name="Sisneros N.B."/>
            <person name="Smith C.D."/>
            <person name="Smith T.F."/>
            <person name="Spieth J."/>
            <person name="Stage D.E."/>
            <person name="Stark A."/>
            <person name="Stephan W."/>
            <person name="Strausberg R.L."/>
            <person name="Strempel S."/>
            <person name="Sturgill D."/>
            <person name="Sutton G."/>
            <person name="Sutton G.G."/>
            <person name="Tao W."/>
            <person name="Teichmann S."/>
            <person name="Tobari Y.N."/>
            <person name="Tomimura Y."/>
            <person name="Tsolas J.M."/>
            <person name="Valente V.L."/>
            <person name="Venter E."/>
            <person name="Venter J.C."/>
            <person name="Vicario S."/>
            <person name="Vieira F.G."/>
            <person name="Vilella A.J."/>
            <person name="Villasante A."/>
            <person name="Walenz B."/>
            <person name="Wang J."/>
            <person name="Wasserman M."/>
            <person name="Watts T."/>
            <person name="Wilson D."/>
            <person name="Wilson R.K."/>
            <person name="Wing R.A."/>
            <person name="Wolfner M.F."/>
            <person name="Wong A."/>
            <person name="Wong G.K."/>
            <person name="Wu C.I."/>
            <person name="Wu G."/>
            <person name="Yamamoto D."/>
            <person name="Yang H.P."/>
            <person name="Yang S.P."/>
            <person name="Yorke J.A."/>
            <person name="Yoshida K."/>
            <person name="Zdobnov E."/>
            <person name="Zhang P."/>
            <person name="Zhang Y."/>
            <person name="Zimin A.V."/>
            <person name="Baldwin J."/>
            <person name="Abdouelleil A."/>
            <person name="Abdulkadir J."/>
            <person name="Abebe A."/>
            <person name="Abera B."/>
            <person name="Abreu J."/>
            <person name="Acer S.C."/>
            <person name="Aftuck L."/>
            <person name="Alexander A."/>
            <person name="An P."/>
            <person name="Anderson E."/>
            <person name="Anderson S."/>
            <person name="Arachi H."/>
            <person name="Azer M."/>
            <person name="Bachantsang P."/>
            <person name="Barry A."/>
            <person name="Bayul T."/>
            <person name="Berlin A."/>
            <person name="Bessette D."/>
            <person name="Bloom T."/>
            <person name="Blye J."/>
            <person name="Boguslavskiy L."/>
            <person name="Bonnet C."/>
            <person name="Boukhgalter B."/>
            <person name="Bourzgui I."/>
            <person name="Brown A."/>
            <person name="Cahill P."/>
            <person name="Channer S."/>
            <person name="Cheshatsang Y."/>
            <person name="Chuda L."/>
            <person name="Citroen M."/>
            <person name="Collymore A."/>
            <person name="Cooke P."/>
            <person name="Costello M."/>
            <person name="D'Aco K."/>
            <person name="Daza R."/>
            <person name="De Haan G."/>
            <person name="DeGray S."/>
            <person name="DeMaso C."/>
            <person name="Dhargay N."/>
            <person name="Dooley K."/>
            <person name="Dooley E."/>
            <person name="Doricent M."/>
            <person name="Dorje P."/>
            <person name="Dorjee K."/>
            <person name="Dupes A."/>
            <person name="Elong R."/>
            <person name="Falk J."/>
            <person name="Farina A."/>
            <person name="Faro S."/>
            <person name="Ferguson D."/>
            <person name="Fisher S."/>
            <person name="Foley C.D."/>
            <person name="Franke A."/>
            <person name="Friedrich D."/>
            <person name="Gadbois L."/>
            <person name="Gearin G."/>
            <person name="Gearin C.R."/>
            <person name="Giannoukos G."/>
            <person name="Goode T."/>
            <person name="Graham J."/>
            <person name="Grandbois E."/>
            <person name="Grewal S."/>
            <person name="Gyaltsen K."/>
            <person name="Hafez N."/>
            <person name="Hagos B."/>
            <person name="Hall J."/>
            <person name="Henson C."/>
            <person name="Hollinger A."/>
            <person name="Honan T."/>
            <person name="Huard M.D."/>
            <person name="Hughes L."/>
            <person name="Hurhula B."/>
            <person name="Husby M.E."/>
            <person name="Kamat A."/>
            <person name="Kanga B."/>
            <person name="Kashin S."/>
            <person name="Khazanovich D."/>
            <person name="Kisner P."/>
            <person name="Lance K."/>
            <person name="Lara M."/>
            <person name="Lee W."/>
            <person name="Lennon N."/>
            <person name="Letendre F."/>
            <person name="LeVine R."/>
            <person name="Lipovsky A."/>
            <person name="Liu X."/>
            <person name="Liu J."/>
            <person name="Liu S."/>
            <person name="Lokyitsang T."/>
            <person name="Lokyitsang Y."/>
            <person name="Lubonja R."/>
            <person name="Lui A."/>
            <person name="MacDonald P."/>
            <person name="Magnisalis V."/>
            <person name="Maru K."/>
            <person name="Matthews C."/>
            <person name="McCusker W."/>
            <person name="McDonough S."/>
            <person name="Mehta T."/>
            <person name="Meldrim J."/>
            <person name="Meneus L."/>
            <person name="Mihai O."/>
            <person name="Mihalev A."/>
            <person name="Mihova T."/>
            <person name="Mittelman R."/>
            <person name="Mlenga V."/>
            <person name="Montmayeur A."/>
            <person name="Mulrain L."/>
            <person name="Navidi A."/>
            <person name="Naylor J."/>
            <person name="Negash T."/>
            <person name="Nguyen T."/>
            <person name="Nguyen N."/>
            <person name="Nicol R."/>
            <person name="Norbu C."/>
            <person name="Norbu N."/>
            <person name="Novod N."/>
            <person name="O'Neill B."/>
            <person name="Osman S."/>
            <person name="Markiewicz E."/>
            <person name="Oyono O.L."/>
            <person name="Patti C."/>
            <person name="Phunkhang P."/>
            <person name="Pierre F."/>
            <person name="Priest M."/>
            <person name="Raghuraman S."/>
            <person name="Rege F."/>
            <person name="Reyes R."/>
            <person name="Rise C."/>
            <person name="Rogov P."/>
            <person name="Ross K."/>
            <person name="Ryan E."/>
            <person name="Settipalli S."/>
            <person name="Shea T."/>
            <person name="Sherpa N."/>
            <person name="Shi L."/>
            <person name="Shih D."/>
            <person name="Sparrow T."/>
            <person name="Spaulding J."/>
            <person name="Stalker J."/>
            <person name="Stange-Thomann N."/>
            <person name="Stavropoulos S."/>
            <person name="Stone C."/>
            <person name="Strader C."/>
            <person name="Tesfaye S."/>
            <person name="Thomson T."/>
            <person name="Thoulutsang Y."/>
            <person name="Thoulutsang D."/>
            <person name="Topham K."/>
            <person name="Topping I."/>
            <person name="Tsamla T."/>
            <person name="Vassiliev H."/>
            <person name="Vo A."/>
            <person name="Wangchuk T."/>
            <person name="Wangdi T."/>
            <person name="Weiand M."/>
            <person name="Wilkinson J."/>
            <person name="Wilson A."/>
            <person name="Yadav S."/>
            <person name="Young G."/>
            <person name="Yu Q."/>
            <person name="Zembek L."/>
            <person name="Zhong D."/>
            <person name="Zimmer A."/>
            <person name="Zwirko Z."/>
            <person name="Jaffe D.B."/>
            <person name="Alvarez P."/>
            <person name="Brockman W."/>
            <person name="Butler J."/>
            <person name="Chin C."/>
            <person name="Gnerre S."/>
            <person name="Grabherr M."/>
            <person name="Kleber M."/>
            <person name="Mauceli E."/>
            <person name="MacCallum I."/>
        </authorList>
    </citation>
    <scope>NUCLEOTIDE SEQUENCE [LARGE SCALE GENOMIC DNA]</scope>
    <source>
        <strain evidence="9">Tucson 15287-2541.00</strain>
    </source>
</reference>
<feature type="domain" description="Homeobox" evidence="7">
    <location>
        <begin position="36"/>
        <end position="96"/>
    </location>
</feature>
<dbReference type="PANTHER" id="PTHR45664:SF12">
    <property type="entry name" value="PANCREAS_DUODENUM HOMEOBOX PROTEIN 1"/>
    <property type="match status" value="1"/>
</dbReference>
<dbReference type="EMBL" id="CH916369">
    <property type="protein sequence ID" value="EDV93724.1"/>
    <property type="molecule type" value="Genomic_DNA"/>
</dbReference>
<accession>B4JGM7</accession>
<keyword evidence="2 5" id="KW-0238">DNA-binding</keyword>
<dbReference type="FunCoup" id="B4JGM7">
    <property type="interactions" value="2"/>
</dbReference>
<evidence type="ECO:0000256" key="2">
    <source>
        <dbReference type="ARBA" id="ARBA00023125"/>
    </source>
</evidence>
<dbReference type="Proteomes" id="UP000001070">
    <property type="component" value="Unassembled WGS sequence"/>
</dbReference>
<evidence type="ECO:0000256" key="4">
    <source>
        <dbReference type="ARBA" id="ARBA00023242"/>
    </source>
</evidence>
<dbReference type="OrthoDB" id="6159439at2759"/>
<feature type="DNA-binding region" description="Homeobox" evidence="5">
    <location>
        <begin position="38"/>
        <end position="97"/>
    </location>
</feature>
<proteinExistence type="predicted"/>
<dbReference type="SUPFAM" id="SSF46689">
    <property type="entry name" value="Homeodomain-like"/>
    <property type="match status" value="1"/>
</dbReference>
<dbReference type="AlphaFoldDB" id="B4JGM7"/>
<sequence>MYNNFNPSESFMANASNYMLNYEAQPSGFLCPSSTTKCKRSRTAFTSHQLMELEREFNENKYLGRPRRIGISQRLLLTERQVKIWFQNRRMKSKKLANRQLGHKGSKLLLDCGIVQSEEHLSQPQLSEDELIVERLLQYVSMGQDSLTCDLSDPCNDNAIMEQNDTFFNAGKCPEPYEDRLPSACRDFTDVDTGPTSWFNTEQWVATSDAPEVQTIDQFTADPFVNPQIAWESNYSMGSSPSSSTASCDSFELFQDIQEFQKLDSFYVDQSLDEQFGWDSSSSIAVSTTNSTASCDSFEPIDVDYDFLQHLLDA</sequence>
<dbReference type="InterPro" id="IPR001356">
    <property type="entry name" value="HD"/>
</dbReference>
<gene>
    <name evidence="8" type="primary">Dgri\GH18130</name>
    <name evidence="8" type="ORF">Dgri_GH18130</name>
</gene>
<dbReference type="eggNOG" id="KOG0489">
    <property type="taxonomic scope" value="Eukaryota"/>
</dbReference>
<evidence type="ECO:0000256" key="1">
    <source>
        <dbReference type="ARBA" id="ARBA00004123"/>
    </source>
</evidence>
<dbReference type="GO" id="GO:0000981">
    <property type="term" value="F:DNA-binding transcription factor activity, RNA polymerase II-specific"/>
    <property type="evidence" value="ECO:0007669"/>
    <property type="project" value="InterPro"/>
</dbReference>
<dbReference type="InterPro" id="IPR017970">
    <property type="entry name" value="Homeobox_CS"/>
</dbReference>
<name>B4JGM7_DROGR</name>
<keyword evidence="4 5" id="KW-0539">Nucleus</keyword>
<dbReference type="Gene3D" id="1.10.10.60">
    <property type="entry name" value="Homeodomain-like"/>
    <property type="match status" value="1"/>
</dbReference>
<evidence type="ECO:0000313" key="8">
    <source>
        <dbReference type="EMBL" id="EDV93724.1"/>
    </source>
</evidence>
<protein>
    <submittedName>
        <fullName evidence="8">GH18130</fullName>
    </submittedName>
</protein>
<dbReference type="PANTHER" id="PTHR45664">
    <property type="entry name" value="PROTEIN ZERKNUELLT 1-RELATED"/>
    <property type="match status" value="1"/>
</dbReference>
<comment type="subcellular location">
    <subcellularLocation>
        <location evidence="1 5 6">Nucleus</location>
    </subcellularLocation>
</comment>
<dbReference type="InterPro" id="IPR020479">
    <property type="entry name" value="HD_metazoa"/>
</dbReference>
<dbReference type="InParanoid" id="B4JGM7"/>